<dbReference type="GO" id="GO:0006298">
    <property type="term" value="P:mismatch repair"/>
    <property type="evidence" value="ECO:0007669"/>
    <property type="project" value="InterPro"/>
</dbReference>
<proteinExistence type="predicted"/>
<dbReference type="PANTHER" id="PTHR11361:SF99">
    <property type="entry name" value="DNA MISMATCH REPAIR PROTEIN"/>
    <property type="match status" value="1"/>
</dbReference>
<dbReference type="OrthoDB" id="9802448at2"/>
<organism evidence="6 7">
    <name type="scientific">Galbibacter marinus</name>
    <dbReference type="NCBI Taxonomy" id="555500"/>
    <lineage>
        <taxon>Bacteria</taxon>
        <taxon>Pseudomonadati</taxon>
        <taxon>Bacteroidota</taxon>
        <taxon>Flavobacteriia</taxon>
        <taxon>Flavobacteriales</taxon>
        <taxon>Flavobacteriaceae</taxon>
        <taxon>Galbibacter</taxon>
    </lineage>
</organism>
<dbReference type="InterPro" id="IPR045076">
    <property type="entry name" value="MutS"/>
</dbReference>
<dbReference type="PANTHER" id="PTHR11361">
    <property type="entry name" value="DNA MISMATCH REPAIR PROTEIN MUTS FAMILY MEMBER"/>
    <property type="match status" value="1"/>
</dbReference>
<dbReference type="InterPro" id="IPR027417">
    <property type="entry name" value="P-loop_NTPase"/>
</dbReference>
<dbReference type="GO" id="GO:0005829">
    <property type="term" value="C:cytosol"/>
    <property type="evidence" value="ECO:0007669"/>
    <property type="project" value="TreeGrafter"/>
</dbReference>
<dbReference type="Proteomes" id="UP000007364">
    <property type="component" value="Unassembled WGS sequence"/>
</dbReference>
<dbReference type="GO" id="GO:0140664">
    <property type="term" value="F:ATP-dependent DNA damage sensor activity"/>
    <property type="evidence" value="ECO:0007669"/>
    <property type="project" value="InterPro"/>
</dbReference>
<keyword evidence="7" id="KW-1185">Reference proteome</keyword>
<accession>K2P6F6</accession>
<dbReference type="AlphaFoldDB" id="K2P6F6"/>
<dbReference type="RefSeq" id="WP_008989947.1">
    <property type="nucleotide sequence ID" value="NZ_AMSG01000001.1"/>
</dbReference>
<keyword evidence="3" id="KW-0238">DNA-binding</keyword>
<evidence type="ECO:0000256" key="1">
    <source>
        <dbReference type="ARBA" id="ARBA00022741"/>
    </source>
</evidence>
<evidence type="ECO:0000313" key="7">
    <source>
        <dbReference type="Proteomes" id="UP000007364"/>
    </source>
</evidence>
<protein>
    <submittedName>
        <fullName evidence="6">DNA mismatch repair protein mutS</fullName>
    </submittedName>
</protein>
<sequence>MSDPKSFYSQNVIQYGEQIKAVQKKLRLLGFLRLLSFLILIAVVYQFWGQTLQLSIGFPLGLMLFLFLVFKYKNQRNIKQKLEKLLDINVKELKVLDKQFDFLDSGSQFIDPLHEFSHDIDLFGDRSFFQYSNRSATSEGKVMLAGIFTANTHQNIQAKQQAIKELAAMPQWRQEFSAIAALVKTELPNGVIQNRLRLHKPIVKGIFKSLPLIFSIGSIVIFTLAYLNMISGNILMYWLILGLTITGYFFKRISVLSNSLDAVQDSFRQYQHLISLIENTTFQSELLKEQQNLLINKVDSTSGTLKKFAKAIDALEQRNNLLVSIPGNGFLLLDIYNTYKVEKWISQHKDSVEKWFDVVSFFDAYNSLGNFAFNHPSYSYPEISDGSMVIKAEGLGHPLIKEQNLVSNAFDIDKGQFFVITGANMAGKSTFLRTVSLYIMMANTGLPVCAQKSVYSPIKLITSMRTIDSLAEDASYFYAELKRLKYIVDKVKEDRYFIVLDEILKGTNSKDKEIGSKKFIQKLTTSESTGIIATHDLSLCELSGEYAQVKNYFFEAFIQEGNLSFDYTLKPGKCENMNAYFLLQSMGII</sequence>
<evidence type="ECO:0000313" key="6">
    <source>
        <dbReference type="EMBL" id="EKF56618.1"/>
    </source>
</evidence>
<dbReference type="EMBL" id="AMSG01000001">
    <property type="protein sequence ID" value="EKF56618.1"/>
    <property type="molecule type" value="Genomic_DNA"/>
</dbReference>
<dbReference type="eggNOG" id="COG0249">
    <property type="taxonomic scope" value="Bacteria"/>
</dbReference>
<dbReference type="InterPro" id="IPR000432">
    <property type="entry name" value="DNA_mismatch_repair_MutS_C"/>
</dbReference>
<dbReference type="GO" id="GO:0005524">
    <property type="term" value="F:ATP binding"/>
    <property type="evidence" value="ECO:0007669"/>
    <property type="project" value="UniProtKB-KW"/>
</dbReference>
<keyword evidence="2" id="KW-0067">ATP-binding</keyword>
<keyword evidence="1" id="KW-0547">Nucleotide-binding</keyword>
<dbReference type="STRING" id="555500.I215_00350"/>
<comment type="caution">
    <text evidence="6">The sequence shown here is derived from an EMBL/GenBank/DDBJ whole genome shotgun (WGS) entry which is preliminary data.</text>
</comment>
<dbReference type="SMART" id="SM00534">
    <property type="entry name" value="MUTSac"/>
    <property type="match status" value="1"/>
</dbReference>
<dbReference type="SUPFAM" id="SSF52540">
    <property type="entry name" value="P-loop containing nucleoside triphosphate hydrolases"/>
    <property type="match status" value="1"/>
</dbReference>
<feature type="domain" description="DNA mismatch repair proteins mutS family" evidence="5">
    <location>
        <begin position="415"/>
        <end position="584"/>
    </location>
</feature>
<feature type="transmembrane region" description="Helical" evidence="4">
    <location>
        <begin position="54"/>
        <end position="72"/>
    </location>
</feature>
<dbReference type="Pfam" id="PF00488">
    <property type="entry name" value="MutS_V"/>
    <property type="match status" value="1"/>
</dbReference>
<dbReference type="GO" id="GO:0030983">
    <property type="term" value="F:mismatched DNA binding"/>
    <property type="evidence" value="ECO:0007669"/>
    <property type="project" value="InterPro"/>
</dbReference>
<evidence type="ECO:0000256" key="4">
    <source>
        <dbReference type="SAM" id="Phobius"/>
    </source>
</evidence>
<name>K2P6F6_9FLAO</name>
<keyword evidence="4" id="KW-0812">Transmembrane</keyword>
<feature type="transmembrane region" description="Helical" evidence="4">
    <location>
        <begin position="205"/>
        <end position="228"/>
    </location>
</feature>
<reference evidence="6 7" key="1">
    <citation type="journal article" date="2012" name="J. Bacteriol.">
        <title>Genome Sequence of Galbibacter marinum Type Strain ck-I2-15.</title>
        <authorList>
            <person name="Lai Q."/>
            <person name="Li C."/>
            <person name="Shao Z."/>
        </authorList>
    </citation>
    <scope>NUCLEOTIDE SEQUENCE [LARGE SCALE GENOMIC DNA]</scope>
    <source>
        <strain evidence="7">ck-I2-15</strain>
    </source>
</reference>
<feature type="transmembrane region" description="Helical" evidence="4">
    <location>
        <begin position="28"/>
        <end position="48"/>
    </location>
</feature>
<dbReference type="PATRIC" id="fig|555500.3.peg.73"/>
<evidence type="ECO:0000256" key="2">
    <source>
        <dbReference type="ARBA" id="ARBA00022840"/>
    </source>
</evidence>
<evidence type="ECO:0000256" key="3">
    <source>
        <dbReference type="ARBA" id="ARBA00023125"/>
    </source>
</evidence>
<dbReference type="Gene3D" id="3.40.50.300">
    <property type="entry name" value="P-loop containing nucleotide triphosphate hydrolases"/>
    <property type="match status" value="1"/>
</dbReference>
<keyword evidence="4" id="KW-1133">Transmembrane helix</keyword>
<gene>
    <name evidence="6" type="ORF">I215_00350</name>
</gene>
<evidence type="ECO:0000259" key="5">
    <source>
        <dbReference type="SMART" id="SM00534"/>
    </source>
</evidence>
<keyword evidence="4" id="KW-0472">Membrane</keyword>